<comment type="similarity">
    <text evidence="1">Belongs to the actin family.</text>
</comment>
<evidence type="ECO:0000256" key="1">
    <source>
        <dbReference type="RuleBase" id="RU000487"/>
    </source>
</evidence>
<dbReference type="PANTHER" id="PTHR11937">
    <property type="entry name" value="ACTIN"/>
    <property type="match status" value="1"/>
</dbReference>
<dbReference type="InterPro" id="IPR043129">
    <property type="entry name" value="ATPase_NBD"/>
</dbReference>
<dbReference type="Proteomes" id="UP000092583">
    <property type="component" value="Unassembled WGS sequence"/>
</dbReference>
<dbReference type="OrthoDB" id="74201at2759"/>
<organism evidence="3 4">
    <name type="scientific">Kwoniella mangroviensis CBS 10435</name>
    <dbReference type="NCBI Taxonomy" id="1331196"/>
    <lineage>
        <taxon>Eukaryota</taxon>
        <taxon>Fungi</taxon>
        <taxon>Dikarya</taxon>
        <taxon>Basidiomycota</taxon>
        <taxon>Agaricomycotina</taxon>
        <taxon>Tremellomycetes</taxon>
        <taxon>Tremellales</taxon>
        <taxon>Cryptococcaceae</taxon>
        <taxon>Kwoniella</taxon>
    </lineage>
</organism>
<dbReference type="SUPFAM" id="SSF53067">
    <property type="entry name" value="Actin-like ATPase domain"/>
    <property type="match status" value="2"/>
</dbReference>
<feature type="compositionally biased region" description="Basic and acidic residues" evidence="2">
    <location>
        <begin position="52"/>
        <end position="62"/>
    </location>
</feature>
<dbReference type="Pfam" id="PF00022">
    <property type="entry name" value="Actin"/>
    <property type="match status" value="1"/>
</dbReference>
<proteinExistence type="inferred from homology"/>
<dbReference type="Gene3D" id="3.30.420.40">
    <property type="match status" value="2"/>
</dbReference>
<reference evidence="4" key="2">
    <citation type="submission" date="2013-12" db="EMBL/GenBank/DDBJ databases">
        <title>Evolution of pathogenesis and genome organization in the Tremellales.</title>
        <authorList>
            <person name="Cuomo C."/>
            <person name="Litvintseva A."/>
            <person name="Heitman J."/>
            <person name="Chen Y."/>
            <person name="Sun S."/>
            <person name="Springer D."/>
            <person name="Dromer F."/>
            <person name="Young S."/>
            <person name="Zeng Q."/>
            <person name="Chapman S."/>
            <person name="Gujja S."/>
            <person name="Saif S."/>
            <person name="Birren B."/>
        </authorList>
    </citation>
    <scope>NUCLEOTIDE SEQUENCE [LARGE SCALE GENOMIC DNA]</scope>
    <source>
        <strain evidence="4">CBS 10435</strain>
    </source>
</reference>
<evidence type="ECO:0000313" key="4">
    <source>
        <dbReference type="Proteomes" id="UP000092583"/>
    </source>
</evidence>
<dbReference type="STRING" id="1331196.A0A1B9IZJ2"/>
<protein>
    <submittedName>
        <fullName evidence="3">RNA polymerase II transcription factor</fullName>
    </submittedName>
</protein>
<keyword evidence="4" id="KW-1185">Reference proteome</keyword>
<feature type="compositionally biased region" description="Polar residues" evidence="2">
    <location>
        <begin position="65"/>
        <end position="77"/>
    </location>
</feature>
<evidence type="ECO:0000256" key="2">
    <source>
        <dbReference type="SAM" id="MobiDB-lite"/>
    </source>
</evidence>
<accession>A0A1B9IZJ2</accession>
<evidence type="ECO:0000313" key="3">
    <source>
        <dbReference type="EMBL" id="OCF60947.1"/>
    </source>
</evidence>
<name>A0A1B9IZJ2_9TREE</name>
<gene>
    <name evidence="3" type="ORF">L486_00591</name>
</gene>
<reference evidence="3 4" key="1">
    <citation type="submission" date="2013-07" db="EMBL/GenBank/DDBJ databases">
        <title>The Genome Sequence of Kwoniella mangroviensis CBS10435.</title>
        <authorList>
            <consortium name="The Broad Institute Genome Sequencing Platform"/>
            <person name="Cuomo C."/>
            <person name="Litvintseva A."/>
            <person name="Chen Y."/>
            <person name="Heitman J."/>
            <person name="Sun S."/>
            <person name="Springer D."/>
            <person name="Dromer F."/>
            <person name="Young S.K."/>
            <person name="Zeng Q."/>
            <person name="Gargeya S."/>
            <person name="Fitzgerald M."/>
            <person name="Abouelleil A."/>
            <person name="Alvarado L."/>
            <person name="Berlin A.M."/>
            <person name="Chapman S.B."/>
            <person name="Dewar J."/>
            <person name="Goldberg J."/>
            <person name="Griggs A."/>
            <person name="Gujja S."/>
            <person name="Hansen M."/>
            <person name="Howarth C."/>
            <person name="Imamovic A."/>
            <person name="Larimer J."/>
            <person name="McCowan C."/>
            <person name="Murphy C."/>
            <person name="Pearson M."/>
            <person name="Priest M."/>
            <person name="Roberts A."/>
            <person name="Saif S."/>
            <person name="Shea T."/>
            <person name="Sykes S."/>
            <person name="Wortman J."/>
            <person name="Nusbaum C."/>
            <person name="Birren B."/>
        </authorList>
    </citation>
    <scope>NUCLEOTIDE SEQUENCE [LARGE SCALE GENOMIC DNA]</scope>
    <source>
        <strain evidence="3 4">CBS 10435</strain>
    </source>
</reference>
<sequence>MAHLRESHALVVHCDADYIRAVHGISELFNRPSVTLRACYAIPSTSSSFKAEEASGDVHMDGEVPSQTPAPETSSRSGWLVGEDLSNAEKEDGFEDKYETRWPFRSSKSVDDWEGREYLLIHLYTLLGITITSNSSPLLFIPPPTPTLPLSTQAAYTQIAFETLNTPAFSLIPSPLASIYALGATSGIIVHVSSVETSIFIITDSVVRWECSTTVQVGELDCRQFLEDLLSEDELLDNELKVASGKEDLSIQEKKKLVREVTQVVWNEFTGDDLEVPFLKTGNRSIVVGNPSGVVGAEKEDDSFDVAKKLVGDSAPAPTNQSHKSKKQQAAAAAAAAKSAQAAADAAAAAAALPQPIDAIVINIPSLPGKEIQLGPVRHRLCEPLLLGKVKGGDTVWEGVGRAIDNASLSLGERLGLWESVGVVGELARIKSFSPALITYLSPYLLSSADLTSDCQPSKIRLLNIPDYFANFKNSTTELAPFLGGSLVAKVAFLDSQGKHAISKVDYNAKGPAAIYNVSADGQ</sequence>
<dbReference type="InterPro" id="IPR004000">
    <property type="entry name" value="Actin"/>
</dbReference>
<dbReference type="FunFam" id="3.30.420.40:FF:000411">
    <property type="entry name" value="RNA polymerase II transcription factor"/>
    <property type="match status" value="1"/>
</dbReference>
<dbReference type="AlphaFoldDB" id="A0A1B9IZJ2"/>
<dbReference type="SMART" id="SM00268">
    <property type="entry name" value="ACTIN"/>
    <property type="match status" value="1"/>
</dbReference>
<feature type="region of interest" description="Disordered" evidence="2">
    <location>
        <begin position="52"/>
        <end position="79"/>
    </location>
</feature>
<dbReference type="EMBL" id="KI669459">
    <property type="protein sequence ID" value="OCF60947.1"/>
    <property type="molecule type" value="Genomic_DNA"/>
</dbReference>